<dbReference type="Gene3D" id="3.40.50.150">
    <property type="entry name" value="Vaccinia Virus protein VP39"/>
    <property type="match status" value="1"/>
</dbReference>
<dbReference type="InterPro" id="IPR041698">
    <property type="entry name" value="Methyltransf_25"/>
</dbReference>
<evidence type="ECO:0000313" key="3">
    <source>
        <dbReference type="EMBL" id="GJE88080.1"/>
    </source>
</evidence>
<evidence type="ECO:0000259" key="2">
    <source>
        <dbReference type="Pfam" id="PF13649"/>
    </source>
</evidence>
<evidence type="ECO:0000313" key="4">
    <source>
        <dbReference type="Proteomes" id="UP000703269"/>
    </source>
</evidence>
<keyword evidence="3" id="KW-0808">Transferase</keyword>
<evidence type="ECO:0000256" key="1">
    <source>
        <dbReference type="SAM" id="MobiDB-lite"/>
    </source>
</evidence>
<dbReference type="GO" id="GO:0032259">
    <property type="term" value="P:methylation"/>
    <property type="evidence" value="ECO:0007669"/>
    <property type="project" value="UniProtKB-KW"/>
</dbReference>
<comment type="caution">
    <text evidence="3">The sequence shown here is derived from an EMBL/GenBank/DDBJ whole genome shotgun (WGS) entry which is preliminary data.</text>
</comment>
<dbReference type="AlphaFoldDB" id="A0A9P3G5T2"/>
<feature type="region of interest" description="Disordered" evidence="1">
    <location>
        <begin position="1"/>
        <end position="36"/>
    </location>
</feature>
<dbReference type="Pfam" id="PF13649">
    <property type="entry name" value="Methyltransf_25"/>
    <property type="match status" value="1"/>
</dbReference>
<dbReference type="OrthoDB" id="3647at2759"/>
<keyword evidence="4" id="KW-1185">Reference proteome</keyword>
<dbReference type="Proteomes" id="UP000703269">
    <property type="component" value="Unassembled WGS sequence"/>
</dbReference>
<proteinExistence type="predicted"/>
<feature type="compositionally biased region" description="Basic residues" evidence="1">
    <location>
        <begin position="13"/>
        <end position="29"/>
    </location>
</feature>
<dbReference type="InterPro" id="IPR050508">
    <property type="entry name" value="Methyltransf_Superfamily"/>
</dbReference>
<accession>A0A9P3G5T2</accession>
<dbReference type="PANTHER" id="PTHR42912">
    <property type="entry name" value="METHYLTRANSFERASE"/>
    <property type="match status" value="1"/>
</dbReference>
<organism evidence="3 4">
    <name type="scientific">Phanerochaete sordida</name>
    <dbReference type="NCBI Taxonomy" id="48140"/>
    <lineage>
        <taxon>Eukaryota</taxon>
        <taxon>Fungi</taxon>
        <taxon>Dikarya</taxon>
        <taxon>Basidiomycota</taxon>
        <taxon>Agaricomycotina</taxon>
        <taxon>Agaricomycetes</taxon>
        <taxon>Polyporales</taxon>
        <taxon>Phanerochaetaceae</taxon>
        <taxon>Phanerochaete</taxon>
    </lineage>
</organism>
<reference evidence="3 4" key="1">
    <citation type="submission" date="2021-08" db="EMBL/GenBank/DDBJ databases">
        <title>Draft Genome Sequence of Phanerochaete sordida strain YK-624.</title>
        <authorList>
            <person name="Mori T."/>
            <person name="Dohra H."/>
            <person name="Suzuki T."/>
            <person name="Kawagishi H."/>
            <person name="Hirai H."/>
        </authorList>
    </citation>
    <scope>NUCLEOTIDE SEQUENCE [LARGE SCALE GENOMIC DNA]</scope>
    <source>
        <strain evidence="3 4">YK-624</strain>
    </source>
</reference>
<protein>
    <submittedName>
        <fullName evidence="3">S-adenosyl-L-methionine-dependent methyltransferase</fullName>
    </submittedName>
</protein>
<dbReference type="EMBL" id="BPQB01000008">
    <property type="protein sequence ID" value="GJE88080.1"/>
    <property type="molecule type" value="Genomic_DNA"/>
</dbReference>
<dbReference type="CDD" id="cd02440">
    <property type="entry name" value="AdoMet_MTases"/>
    <property type="match status" value="1"/>
</dbReference>
<keyword evidence="3" id="KW-0489">Methyltransferase</keyword>
<dbReference type="InterPro" id="IPR029063">
    <property type="entry name" value="SAM-dependent_MTases_sf"/>
</dbReference>
<name>A0A9P3G5T2_9APHY</name>
<dbReference type="SUPFAM" id="SSF53335">
    <property type="entry name" value="S-adenosyl-L-methionine-dependent methyltransferases"/>
    <property type="match status" value="1"/>
</dbReference>
<sequence>MSNEQGPEAEHTHHGHAHTGHHHGHHHAHAHGDSFAGENAKHYDASAQEYDARPDVQELARRVAAAIQKLHPSLLDEDSTAVMDYACGTGALSRELAPHVKSVLGVDISQGMVDLYNTRVSNQGIPPEEMRAVCVELKGTGDELDGAKFDVITCSMAYHHFSSIEDTTRLLASFLKPGGSLLVIDIIKGEQEVTPESFKHIVAHRSGFAESEIREVFEGSGLADFSFTPATHAKTHGHDVAIFIARGRKPLQDAA</sequence>
<feature type="domain" description="Methyltransferase" evidence="2">
    <location>
        <begin position="82"/>
        <end position="179"/>
    </location>
</feature>
<dbReference type="GO" id="GO:0008168">
    <property type="term" value="F:methyltransferase activity"/>
    <property type="evidence" value="ECO:0007669"/>
    <property type="project" value="UniProtKB-KW"/>
</dbReference>
<dbReference type="PANTHER" id="PTHR42912:SF80">
    <property type="entry name" value="METHYLTRANSFERASE DOMAIN-CONTAINING PROTEIN"/>
    <property type="match status" value="1"/>
</dbReference>
<gene>
    <name evidence="3" type="ORF">PsYK624_041630</name>
</gene>